<dbReference type="AlphaFoldDB" id="A0A222FMZ4"/>
<dbReference type="RefSeq" id="WP_094060771.1">
    <property type="nucleotide sequence ID" value="NZ_CP022530.1"/>
</dbReference>
<keyword evidence="2" id="KW-1185">Reference proteome</keyword>
<dbReference type="EMBL" id="CP022530">
    <property type="protein sequence ID" value="ASP39593.1"/>
    <property type="molecule type" value="Genomic_DNA"/>
</dbReference>
<dbReference type="Proteomes" id="UP000202440">
    <property type="component" value="Chromosome"/>
</dbReference>
<protein>
    <recommendedName>
        <fullName evidence="3">Replication protein</fullName>
    </recommendedName>
</protein>
<sequence length="184" mass="21837">MNPNYHNKTKRNQLKQANKELIKNYIEQNQCNIFMTITVIEPNMEKKWKYNDWRISNNRLIRDLNLLFCWINSHLYGRRYKKHNKFLEGIGAIEYQANGQPHIHLVIANEITKQELDEAIERRVQKLKIFSPKGIDVQEIEQSESSHTRLSQYLVKDTNKLPNHETPHLQMSGNTVFLGINGFY</sequence>
<organism evidence="1 2">
    <name type="scientific">Bacterioplanes sanyensis</name>
    <dbReference type="NCBI Taxonomy" id="1249553"/>
    <lineage>
        <taxon>Bacteria</taxon>
        <taxon>Pseudomonadati</taxon>
        <taxon>Pseudomonadota</taxon>
        <taxon>Gammaproteobacteria</taxon>
        <taxon>Oceanospirillales</taxon>
        <taxon>Oceanospirillaceae</taxon>
        <taxon>Bacterioplanes</taxon>
    </lineage>
</organism>
<proteinExistence type="predicted"/>
<dbReference type="OrthoDB" id="9922176at2"/>
<evidence type="ECO:0008006" key="3">
    <source>
        <dbReference type="Google" id="ProtNLM"/>
    </source>
</evidence>
<dbReference type="KEGG" id="bsan:CHH28_13335"/>
<name>A0A222FMZ4_9GAMM</name>
<evidence type="ECO:0000313" key="2">
    <source>
        <dbReference type="Proteomes" id="UP000202440"/>
    </source>
</evidence>
<evidence type="ECO:0000313" key="1">
    <source>
        <dbReference type="EMBL" id="ASP39593.1"/>
    </source>
</evidence>
<gene>
    <name evidence="1" type="ORF">CHH28_13335</name>
</gene>
<accession>A0A222FMZ4</accession>
<reference evidence="1 2" key="1">
    <citation type="submission" date="2017-07" db="EMBL/GenBank/DDBJ databases">
        <title>Annotated genome sequence of Bacterioplanes sanyensis isolated from Red Sea.</title>
        <authorList>
            <person name="Rehman Z.U."/>
        </authorList>
    </citation>
    <scope>NUCLEOTIDE SEQUENCE [LARGE SCALE GENOMIC DNA]</scope>
    <source>
        <strain evidence="1 2">NV9</strain>
    </source>
</reference>